<comment type="caution">
    <text evidence="11">The sequence shown here is derived from an EMBL/GenBank/DDBJ whole genome shotgun (WGS) entry which is preliminary data.</text>
</comment>
<evidence type="ECO:0000256" key="3">
    <source>
        <dbReference type="ARBA" id="ARBA00022771"/>
    </source>
</evidence>
<evidence type="ECO:0000256" key="4">
    <source>
        <dbReference type="ARBA" id="ARBA00022833"/>
    </source>
</evidence>
<evidence type="ECO:0000256" key="2">
    <source>
        <dbReference type="ARBA" id="ARBA00022723"/>
    </source>
</evidence>
<feature type="domain" description="ZF-HD dimerization-type" evidence="10">
    <location>
        <begin position="6"/>
        <end position="52"/>
    </location>
</feature>
<reference evidence="11 12" key="1">
    <citation type="journal article" date="2024" name="G3 (Bethesda)">
        <title>Genome assembly of Hibiscus sabdariffa L. provides insights into metabolisms of medicinal natural products.</title>
        <authorList>
            <person name="Kim T."/>
        </authorList>
    </citation>
    <scope>NUCLEOTIDE SEQUENCE [LARGE SCALE GENOMIC DNA]</scope>
    <source>
        <strain evidence="11">TK-2024</strain>
        <tissue evidence="11">Old leaves</tissue>
    </source>
</reference>
<evidence type="ECO:0000313" key="12">
    <source>
        <dbReference type="Proteomes" id="UP001472677"/>
    </source>
</evidence>
<proteinExistence type="predicted"/>
<accession>A0ABR2EY29</accession>
<protein>
    <recommendedName>
        <fullName evidence="10">ZF-HD dimerization-type domain-containing protein</fullName>
    </recommendedName>
</protein>
<keyword evidence="5" id="KW-0805">Transcription regulation</keyword>
<keyword evidence="9" id="KW-0539">Nucleus</keyword>
<dbReference type="InterPro" id="IPR006456">
    <property type="entry name" value="ZF_HD_homeobox_Cys/His_dimer"/>
</dbReference>
<keyword evidence="4" id="KW-0862">Zinc</keyword>
<keyword evidence="6" id="KW-0238">DNA-binding</keyword>
<evidence type="ECO:0000256" key="6">
    <source>
        <dbReference type="ARBA" id="ARBA00023125"/>
    </source>
</evidence>
<name>A0ABR2EY29_9ROSI</name>
<dbReference type="InterPro" id="IPR009057">
    <property type="entry name" value="Homeodomain-like_sf"/>
</dbReference>
<evidence type="ECO:0000256" key="8">
    <source>
        <dbReference type="ARBA" id="ARBA00023163"/>
    </source>
</evidence>
<keyword evidence="7" id="KW-0371">Homeobox</keyword>
<evidence type="ECO:0000256" key="9">
    <source>
        <dbReference type="ARBA" id="ARBA00023242"/>
    </source>
</evidence>
<dbReference type="NCBIfam" id="TIGR01565">
    <property type="entry name" value="homeo_ZF_HD"/>
    <property type="match status" value="1"/>
</dbReference>
<dbReference type="PANTHER" id="PTHR31948">
    <property type="entry name" value="ZINC-FINGER HOMEODOMAIN PROTEIN 2"/>
    <property type="match status" value="1"/>
</dbReference>
<keyword evidence="2" id="KW-0479">Metal-binding</keyword>
<dbReference type="Gene3D" id="1.10.10.60">
    <property type="entry name" value="Homeodomain-like"/>
    <property type="match status" value="1"/>
</dbReference>
<gene>
    <name evidence="11" type="ORF">V6N12_005988</name>
</gene>
<dbReference type="PROSITE" id="PS51523">
    <property type="entry name" value="ZF_HD_DIMER"/>
    <property type="match status" value="1"/>
</dbReference>
<dbReference type="SUPFAM" id="SSF46689">
    <property type="entry name" value="Homeodomain-like"/>
    <property type="match status" value="1"/>
</dbReference>
<keyword evidence="8" id="KW-0804">Transcription</keyword>
<evidence type="ECO:0000256" key="7">
    <source>
        <dbReference type="ARBA" id="ARBA00023155"/>
    </source>
</evidence>
<dbReference type="EMBL" id="JBBPBM010000009">
    <property type="protein sequence ID" value="KAK8567398.1"/>
    <property type="molecule type" value="Genomic_DNA"/>
</dbReference>
<keyword evidence="3" id="KW-0863">Zinc-finger</keyword>
<organism evidence="11 12">
    <name type="scientific">Hibiscus sabdariffa</name>
    <name type="common">roselle</name>
    <dbReference type="NCBI Taxonomy" id="183260"/>
    <lineage>
        <taxon>Eukaryota</taxon>
        <taxon>Viridiplantae</taxon>
        <taxon>Streptophyta</taxon>
        <taxon>Embryophyta</taxon>
        <taxon>Tracheophyta</taxon>
        <taxon>Spermatophyta</taxon>
        <taxon>Magnoliopsida</taxon>
        <taxon>eudicotyledons</taxon>
        <taxon>Gunneridae</taxon>
        <taxon>Pentapetalae</taxon>
        <taxon>rosids</taxon>
        <taxon>malvids</taxon>
        <taxon>Malvales</taxon>
        <taxon>Malvaceae</taxon>
        <taxon>Malvoideae</taxon>
        <taxon>Hibiscus</taxon>
    </lineage>
</organism>
<dbReference type="Proteomes" id="UP001472677">
    <property type="component" value="Unassembled WGS sequence"/>
</dbReference>
<dbReference type="PANTHER" id="PTHR31948:SF144">
    <property type="entry name" value="ZINC-FINGER HOMEODOMAIN PROTEIN 10-LIKE"/>
    <property type="match status" value="1"/>
</dbReference>
<evidence type="ECO:0000256" key="1">
    <source>
        <dbReference type="ARBA" id="ARBA00004123"/>
    </source>
</evidence>
<dbReference type="Pfam" id="PF04770">
    <property type="entry name" value="ZF-HD_dimer"/>
    <property type="match status" value="1"/>
</dbReference>
<evidence type="ECO:0000256" key="5">
    <source>
        <dbReference type="ARBA" id="ARBA00023015"/>
    </source>
</evidence>
<comment type="subcellular location">
    <subcellularLocation>
        <location evidence="1">Nucleus</location>
    </subcellularLocation>
</comment>
<evidence type="ECO:0000259" key="10">
    <source>
        <dbReference type="PROSITE" id="PS51523"/>
    </source>
</evidence>
<sequence>MGKEVYRDCQRNHACSLGGYSVDGCSEFIRCDGDDGVRCQACGCHRNYHRKVVLVELEQSTNVKPFMSLREAKRLARQRGSVVVPAPSHEVLKVKQRKTKFSAGQREAMREFAESLGWSMRNKGRDAEVDRFCERIGVSKLTFKTWLNNNRKCYFKGTATAGCEAKNSPPQG</sequence>
<dbReference type="InterPro" id="IPR006455">
    <property type="entry name" value="Homeodomain_ZF_HD"/>
</dbReference>
<evidence type="ECO:0000313" key="11">
    <source>
        <dbReference type="EMBL" id="KAK8567398.1"/>
    </source>
</evidence>
<keyword evidence="12" id="KW-1185">Reference proteome</keyword>
<dbReference type="NCBIfam" id="TIGR01566">
    <property type="entry name" value="ZF_HD_prot_N"/>
    <property type="match status" value="1"/>
</dbReference>